<dbReference type="EMBL" id="FNAN01000009">
    <property type="protein sequence ID" value="SDF21844.1"/>
    <property type="molecule type" value="Genomic_DNA"/>
</dbReference>
<dbReference type="Gene3D" id="3.40.50.720">
    <property type="entry name" value="NAD(P)-binding Rossmann-like Domain"/>
    <property type="match status" value="1"/>
</dbReference>
<dbReference type="InterPro" id="IPR001509">
    <property type="entry name" value="Epimerase_deHydtase"/>
</dbReference>
<reference evidence="4" key="1">
    <citation type="submission" date="2016-10" db="EMBL/GenBank/DDBJ databases">
        <authorList>
            <person name="Varghese N."/>
            <person name="Submissions S."/>
        </authorList>
    </citation>
    <scope>NUCLEOTIDE SEQUENCE [LARGE SCALE GENOMIC DNA]</scope>
    <source>
        <strain evidence="4">DSM 25329</strain>
    </source>
</reference>
<evidence type="ECO:0000259" key="2">
    <source>
        <dbReference type="Pfam" id="PF01370"/>
    </source>
</evidence>
<name>A0A1G7JAN8_9BACT</name>
<dbReference type="Proteomes" id="UP000198748">
    <property type="component" value="Unassembled WGS sequence"/>
</dbReference>
<dbReference type="PANTHER" id="PTHR42687:SF1">
    <property type="entry name" value="L-THREONINE 3-DEHYDROGENASE, MITOCHONDRIAL"/>
    <property type="match status" value="1"/>
</dbReference>
<evidence type="ECO:0000256" key="1">
    <source>
        <dbReference type="ARBA" id="ARBA00007637"/>
    </source>
</evidence>
<dbReference type="OrthoDB" id="9779902at2"/>
<dbReference type="SUPFAM" id="SSF51735">
    <property type="entry name" value="NAD(P)-binding Rossmann-fold domains"/>
    <property type="match status" value="1"/>
</dbReference>
<comment type="similarity">
    <text evidence="1">Belongs to the NAD(P)-dependent epimerase/dehydratase family.</text>
</comment>
<dbReference type="GO" id="GO:0006567">
    <property type="term" value="P:L-threonine catabolic process"/>
    <property type="evidence" value="ECO:0007669"/>
    <property type="project" value="TreeGrafter"/>
</dbReference>
<proteinExistence type="inferred from homology"/>
<evidence type="ECO:0000313" key="3">
    <source>
        <dbReference type="EMBL" id="SDF21844.1"/>
    </source>
</evidence>
<sequence>MKTDCVLVIGANGQIGSVLVEYLREIYGLGKVVATDIRMPEFPTGIFEQLDATNAGEMAALVRKYGVTQIYHLAAILSAKGEQDPLRTWQINMQTYFNVLEVARENGVSKVFYPSSIAVFGDRVDTLAEQWSYLDPSTVYGISKAAGENWSNYYFKRYGVDIRSLRYPGIIGYQSMPGGGTTDYAVDIYHKAVKGEAFECFLKPETTLPMIYISDAMDATVRLMEAPAEKITVRTSYNLAGMSFSPSEIAQSIQKIIPNFNITYKPDFRQAIADSWPQEIDDAQARKDWGWRPSYSLDKMTEEMISELRKKYQVVSK</sequence>
<dbReference type="Pfam" id="PF01370">
    <property type="entry name" value="Epimerase"/>
    <property type="match status" value="1"/>
</dbReference>
<dbReference type="STRING" id="659014.SAMN04487996_109231"/>
<dbReference type="GO" id="GO:0008743">
    <property type="term" value="F:L-threonine 3-dehydrogenase activity"/>
    <property type="evidence" value="ECO:0007669"/>
    <property type="project" value="TreeGrafter"/>
</dbReference>
<feature type="domain" description="NAD-dependent epimerase/dehydratase" evidence="2">
    <location>
        <begin position="6"/>
        <end position="238"/>
    </location>
</feature>
<dbReference type="InterPro" id="IPR036291">
    <property type="entry name" value="NAD(P)-bd_dom_sf"/>
</dbReference>
<protein>
    <submittedName>
        <fullName evidence="3">Nucleoside-diphosphate-sugar epimerase</fullName>
    </submittedName>
</protein>
<gene>
    <name evidence="3" type="ORF">SAMN04487996_109231</name>
</gene>
<dbReference type="AlphaFoldDB" id="A0A1G7JAN8"/>
<organism evidence="3 4">
    <name type="scientific">Dyadobacter soli</name>
    <dbReference type="NCBI Taxonomy" id="659014"/>
    <lineage>
        <taxon>Bacteria</taxon>
        <taxon>Pseudomonadati</taxon>
        <taxon>Bacteroidota</taxon>
        <taxon>Cytophagia</taxon>
        <taxon>Cytophagales</taxon>
        <taxon>Spirosomataceae</taxon>
        <taxon>Dyadobacter</taxon>
    </lineage>
</organism>
<dbReference type="PANTHER" id="PTHR42687">
    <property type="entry name" value="L-THREONINE 3-DEHYDROGENASE"/>
    <property type="match status" value="1"/>
</dbReference>
<dbReference type="InterPro" id="IPR051225">
    <property type="entry name" value="NAD(P)_epim/dehydratase"/>
</dbReference>
<keyword evidence="4" id="KW-1185">Reference proteome</keyword>
<evidence type="ECO:0000313" key="4">
    <source>
        <dbReference type="Proteomes" id="UP000198748"/>
    </source>
</evidence>
<dbReference type="RefSeq" id="WP_090152133.1">
    <property type="nucleotide sequence ID" value="NZ_FNAN01000009.1"/>
</dbReference>
<accession>A0A1G7JAN8</accession>